<name>A0A5B7FYW8_PORTR</name>
<gene>
    <name evidence="1" type="ORF">E2C01_046557</name>
</gene>
<accession>A0A5B7FYW8</accession>
<organism evidence="1 2">
    <name type="scientific">Portunus trituberculatus</name>
    <name type="common">Swimming crab</name>
    <name type="synonym">Neptunus trituberculatus</name>
    <dbReference type="NCBI Taxonomy" id="210409"/>
    <lineage>
        <taxon>Eukaryota</taxon>
        <taxon>Metazoa</taxon>
        <taxon>Ecdysozoa</taxon>
        <taxon>Arthropoda</taxon>
        <taxon>Crustacea</taxon>
        <taxon>Multicrustacea</taxon>
        <taxon>Malacostraca</taxon>
        <taxon>Eumalacostraca</taxon>
        <taxon>Eucarida</taxon>
        <taxon>Decapoda</taxon>
        <taxon>Pleocyemata</taxon>
        <taxon>Brachyura</taxon>
        <taxon>Eubrachyura</taxon>
        <taxon>Portunoidea</taxon>
        <taxon>Portunidae</taxon>
        <taxon>Portuninae</taxon>
        <taxon>Portunus</taxon>
    </lineage>
</organism>
<sequence length="66" mass="7398">MTVEMVPWLKKNDRSPWLGEGKLVCQASPYTDQSDHVTHTTGIGTQHKALMESSKFRGLVGFSQHI</sequence>
<dbReference type="AlphaFoldDB" id="A0A5B7FYW8"/>
<evidence type="ECO:0000313" key="1">
    <source>
        <dbReference type="EMBL" id="MPC52681.1"/>
    </source>
</evidence>
<proteinExistence type="predicted"/>
<comment type="caution">
    <text evidence="1">The sequence shown here is derived from an EMBL/GenBank/DDBJ whole genome shotgun (WGS) entry which is preliminary data.</text>
</comment>
<evidence type="ECO:0000313" key="2">
    <source>
        <dbReference type="Proteomes" id="UP000324222"/>
    </source>
</evidence>
<protein>
    <submittedName>
        <fullName evidence="1">Uncharacterized protein</fullName>
    </submittedName>
</protein>
<dbReference type="Proteomes" id="UP000324222">
    <property type="component" value="Unassembled WGS sequence"/>
</dbReference>
<keyword evidence="2" id="KW-1185">Reference proteome</keyword>
<reference evidence="1 2" key="1">
    <citation type="submission" date="2019-05" db="EMBL/GenBank/DDBJ databases">
        <title>Another draft genome of Portunus trituberculatus and its Hox gene families provides insights of decapod evolution.</title>
        <authorList>
            <person name="Jeong J.-H."/>
            <person name="Song I."/>
            <person name="Kim S."/>
            <person name="Choi T."/>
            <person name="Kim D."/>
            <person name="Ryu S."/>
            <person name="Kim W."/>
        </authorList>
    </citation>
    <scope>NUCLEOTIDE SEQUENCE [LARGE SCALE GENOMIC DNA]</scope>
    <source>
        <tissue evidence="1">Muscle</tissue>
    </source>
</reference>
<dbReference type="EMBL" id="VSRR010011072">
    <property type="protein sequence ID" value="MPC52681.1"/>
    <property type="molecule type" value="Genomic_DNA"/>
</dbReference>